<accession>A0A1I7WNG3</accession>
<evidence type="ECO:0000313" key="1">
    <source>
        <dbReference type="Proteomes" id="UP000095283"/>
    </source>
</evidence>
<organism evidence="1 2">
    <name type="scientific">Heterorhabditis bacteriophora</name>
    <name type="common">Entomopathogenic nematode worm</name>
    <dbReference type="NCBI Taxonomy" id="37862"/>
    <lineage>
        <taxon>Eukaryota</taxon>
        <taxon>Metazoa</taxon>
        <taxon>Ecdysozoa</taxon>
        <taxon>Nematoda</taxon>
        <taxon>Chromadorea</taxon>
        <taxon>Rhabditida</taxon>
        <taxon>Rhabditina</taxon>
        <taxon>Rhabditomorpha</taxon>
        <taxon>Strongyloidea</taxon>
        <taxon>Heterorhabditidae</taxon>
        <taxon>Heterorhabditis</taxon>
    </lineage>
</organism>
<name>A0A1I7WNG3_HETBA</name>
<keyword evidence="1" id="KW-1185">Reference proteome</keyword>
<sequence>MRIVFLTCVTAILGCEVGQRFRQGSFYKECISPNELRRTGCFADWLWGDGVYVPFNTLVDHMLHNDMGYRFACISNGRTHSFQIIVKFITIHLSACLFRDPNNLVRELKIGSKSTIYHRNGRSTNFYCKP</sequence>
<protein>
    <submittedName>
        <fullName evidence="2">Uncharacterized protein</fullName>
    </submittedName>
</protein>
<evidence type="ECO:0000313" key="2">
    <source>
        <dbReference type="WBParaSite" id="Hba_06681"/>
    </source>
</evidence>
<dbReference type="PROSITE" id="PS51257">
    <property type="entry name" value="PROKAR_LIPOPROTEIN"/>
    <property type="match status" value="1"/>
</dbReference>
<dbReference type="Proteomes" id="UP000095283">
    <property type="component" value="Unplaced"/>
</dbReference>
<dbReference type="WBParaSite" id="Hba_06681">
    <property type="protein sequence ID" value="Hba_06681"/>
    <property type="gene ID" value="Hba_06681"/>
</dbReference>
<dbReference type="AlphaFoldDB" id="A0A1I7WNG3"/>
<proteinExistence type="predicted"/>
<reference evidence="2" key="1">
    <citation type="submission" date="2016-11" db="UniProtKB">
        <authorList>
            <consortium name="WormBaseParasite"/>
        </authorList>
    </citation>
    <scope>IDENTIFICATION</scope>
</reference>